<evidence type="ECO:0000313" key="2">
    <source>
        <dbReference type="EMBL" id="OBA29164.1"/>
    </source>
</evidence>
<feature type="compositionally biased region" description="Basic and acidic residues" evidence="1">
    <location>
        <begin position="13"/>
        <end position="43"/>
    </location>
</feature>
<comment type="caution">
    <text evidence="2">The sequence shown here is derived from an EMBL/GenBank/DDBJ whole genome shotgun (WGS) entry which is preliminary data.</text>
</comment>
<proteinExistence type="predicted"/>
<name>A0A1B7TKA7_9ASCO</name>
<reference evidence="3" key="1">
    <citation type="journal article" date="2016" name="Proc. Natl. Acad. Sci. U.S.A.">
        <title>Comparative genomics of biotechnologically important yeasts.</title>
        <authorList>
            <person name="Riley R."/>
            <person name="Haridas S."/>
            <person name="Wolfe K.H."/>
            <person name="Lopes M.R."/>
            <person name="Hittinger C.T."/>
            <person name="Goeker M."/>
            <person name="Salamov A.A."/>
            <person name="Wisecaver J.H."/>
            <person name="Long T.M."/>
            <person name="Calvey C.H."/>
            <person name="Aerts A.L."/>
            <person name="Barry K.W."/>
            <person name="Choi C."/>
            <person name="Clum A."/>
            <person name="Coughlan A.Y."/>
            <person name="Deshpande S."/>
            <person name="Douglass A.P."/>
            <person name="Hanson S.J."/>
            <person name="Klenk H.-P."/>
            <person name="LaButti K.M."/>
            <person name="Lapidus A."/>
            <person name="Lindquist E.A."/>
            <person name="Lipzen A.M."/>
            <person name="Meier-Kolthoff J.P."/>
            <person name="Ohm R.A."/>
            <person name="Otillar R.P."/>
            <person name="Pangilinan J.L."/>
            <person name="Peng Y."/>
            <person name="Rokas A."/>
            <person name="Rosa C.A."/>
            <person name="Scheuner C."/>
            <person name="Sibirny A.A."/>
            <person name="Slot J.C."/>
            <person name="Stielow J.B."/>
            <person name="Sun H."/>
            <person name="Kurtzman C.P."/>
            <person name="Blackwell M."/>
            <person name="Grigoriev I.V."/>
            <person name="Jeffries T.W."/>
        </authorList>
    </citation>
    <scope>NUCLEOTIDE SEQUENCE [LARGE SCALE GENOMIC DNA]</scope>
    <source>
        <strain evidence="3">NRRL Y-1626</strain>
    </source>
</reference>
<gene>
    <name evidence="2" type="ORF">HANVADRAFT_222</name>
</gene>
<dbReference type="Proteomes" id="UP000092321">
    <property type="component" value="Unassembled WGS sequence"/>
</dbReference>
<organism evidence="2 3">
    <name type="scientific">Hanseniaspora valbyensis NRRL Y-1626</name>
    <dbReference type="NCBI Taxonomy" id="766949"/>
    <lineage>
        <taxon>Eukaryota</taxon>
        <taxon>Fungi</taxon>
        <taxon>Dikarya</taxon>
        <taxon>Ascomycota</taxon>
        <taxon>Saccharomycotina</taxon>
        <taxon>Saccharomycetes</taxon>
        <taxon>Saccharomycodales</taxon>
        <taxon>Saccharomycodaceae</taxon>
        <taxon>Hanseniaspora</taxon>
    </lineage>
</organism>
<feature type="region of interest" description="Disordered" evidence="1">
    <location>
        <begin position="1"/>
        <end position="60"/>
    </location>
</feature>
<feature type="non-terminal residue" evidence="2">
    <location>
        <position position="60"/>
    </location>
</feature>
<evidence type="ECO:0000313" key="3">
    <source>
        <dbReference type="Proteomes" id="UP000092321"/>
    </source>
</evidence>
<accession>A0A1B7TKA7</accession>
<keyword evidence="3" id="KW-1185">Reference proteome</keyword>
<dbReference type="AlphaFoldDB" id="A0A1B7TKA7"/>
<protein>
    <submittedName>
        <fullName evidence="2">Uncharacterized protein</fullName>
    </submittedName>
</protein>
<sequence length="60" mass="6605">MNLGNPKSIFDALKGESDKDKFDTDNIGHLTEENKKDKTKDLKNGTIDSSPDIIENNSAP</sequence>
<dbReference type="EMBL" id="LXPE01000001">
    <property type="protein sequence ID" value="OBA29164.1"/>
    <property type="molecule type" value="Genomic_DNA"/>
</dbReference>
<evidence type="ECO:0000256" key="1">
    <source>
        <dbReference type="SAM" id="MobiDB-lite"/>
    </source>
</evidence>